<name>A0ABR3G2I3_9AGAR</name>
<feature type="region of interest" description="Disordered" evidence="1">
    <location>
        <begin position="605"/>
        <end position="627"/>
    </location>
</feature>
<dbReference type="EMBL" id="JBAHYK010000001">
    <property type="protein sequence ID" value="KAL0581967.1"/>
    <property type="molecule type" value="Genomic_DNA"/>
</dbReference>
<gene>
    <name evidence="2" type="ORF">V5O48_000024</name>
</gene>
<comment type="caution">
    <text evidence="2">The sequence shown here is derived from an EMBL/GenBank/DDBJ whole genome shotgun (WGS) entry which is preliminary data.</text>
</comment>
<accession>A0ABR3G2I3</accession>
<reference evidence="2 3" key="1">
    <citation type="submission" date="2024-02" db="EMBL/GenBank/DDBJ databases">
        <title>A draft genome for the cacao thread blight pathogen Marasmius crinis-equi.</title>
        <authorList>
            <person name="Cohen S.P."/>
            <person name="Baruah I.K."/>
            <person name="Amoako-Attah I."/>
            <person name="Bukari Y."/>
            <person name="Meinhardt L.W."/>
            <person name="Bailey B.A."/>
        </authorList>
    </citation>
    <scope>NUCLEOTIDE SEQUENCE [LARGE SCALE GENOMIC DNA]</scope>
    <source>
        <strain evidence="2 3">GH-76</strain>
    </source>
</reference>
<organism evidence="2 3">
    <name type="scientific">Marasmius crinis-equi</name>
    <dbReference type="NCBI Taxonomy" id="585013"/>
    <lineage>
        <taxon>Eukaryota</taxon>
        <taxon>Fungi</taxon>
        <taxon>Dikarya</taxon>
        <taxon>Basidiomycota</taxon>
        <taxon>Agaricomycotina</taxon>
        <taxon>Agaricomycetes</taxon>
        <taxon>Agaricomycetidae</taxon>
        <taxon>Agaricales</taxon>
        <taxon>Marasmiineae</taxon>
        <taxon>Marasmiaceae</taxon>
        <taxon>Marasmius</taxon>
    </lineage>
</organism>
<feature type="compositionally biased region" description="Acidic residues" evidence="1">
    <location>
        <begin position="440"/>
        <end position="456"/>
    </location>
</feature>
<feature type="compositionally biased region" description="Basic and acidic residues" evidence="1">
    <location>
        <begin position="555"/>
        <end position="576"/>
    </location>
</feature>
<sequence>MAPAVTVPPRNSPPEASPEKPPKHTPQGTSQPKQSKPKPHPAPQTKSLNPPNNQQKKQHRKPIIDWFQRKLGGSVKGKRPVDEGLANGRVSGGQRAGNRVVSAGTPSSGAAGGRQQTKLDAAAAARRKTVSLNGDDDNAQYTRHSDDENEDDHSLNGSLAEDSVWSPNSVQEADEDASLRPLPPSSPPSPSPSRSSSSYLSDPRTFKSIAASTKPTTLLSIDLHGNGVAHIAQAPLTPTRQPHARSSSTATNPNAGAGQAPPSPQTSSRPVSLQDPLSTATTQNPNPNPNSLIVQAPLHTTHHPRNNPRPLSPPLDDASMLTLASSAYAIPGLRVAGVANWSSPPSAVGGGGDSVSHFGGTYADAESTSQLAIDDERLDDRDADASVRALRPRSTRRGSWESEASRWSARIQVTGPPSLGRERSLWTTNSVRTGMLSTENVDDIEQLDEMADDDVTGEVNADRGAEEKLDERGDEKSAPAETVVGGETPNIRLDGSKPLPVEDAAPAQSAEGHGRSTVDRKISSDTVNSPIAGEAEDKTEAPKFYEPKVEEEEEQVKVEEQTQKKAEANDVGRAEEVQLTPALVANATPESLTKQSEAAKVVKPAVVNGSESQDTAEETEVVTNPAK</sequence>
<feature type="compositionally biased region" description="Basic and acidic residues" evidence="1">
    <location>
        <begin position="535"/>
        <end position="548"/>
    </location>
</feature>
<feature type="compositionally biased region" description="Low complexity" evidence="1">
    <location>
        <begin position="192"/>
        <end position="203"/>
    </location>
</feature>
<feature type="region of interest" description="Disordered" evidence="1">
    <location>
        <begin position="238"/>
        <end position="294"/>
    </location>
</feature>
<feature type="region of interest" description="Disordered" evidence="1">
    <location>
        <begin position="1"/>
        <end position="203"/>
    </location>
</feature>
<feature type="compositionally biased region" description="Polar residues" evidence="1">
    <location>
        <begin position="45"/>
        <end position="55"/>
    </location>
</feature>
<keyword evidence="3" id="KW-1185">Reference proteome</keyword>
<feature type="compositionally biased region" description="Polar residues" evidence="1">
    <location>
        <begin position="238"/>
        <end position="254"/>
    </location>
</feature>
<dbReference type="Proteomes" id="UP001465976">
    <property type="component" value="Unassembled WGS sequence"/>
</dbReference>
<feature type="compositionally biased region" description="Basic and acidic residues" evidence="1">
    <location>
        <begin position="460"/>
        <end position="478"/>
    </location>
</feature>
<feature type="compositionally biased region" description="Basic and acidic residues" evidence="1">
    <location>
        <begin position="512"/>
        <end position="523"/>
    </location>
</feature>
<feature type="compositionally biased region" description="Pro residues" evidence="1">
    <location>
        <begin position="181"/>
        <end position="191"/>
    </location>
</feature>
<feature type="region of interest" description="Disordered" evidence="1">
    <location>
        <begin position="437"/>
        <end position="576"/>
    </location>
</feature>
<feature type="compositionally biased region" description="Polar residues" evidence="1">
    <location>
        <begin position="265"/>
        <end position="283"/>
    </location>
</feature>
<evidence type="ECO:0000313" key="3">
    <source>
        <dbReference type="Proteomes" id="UP001465976"/>
    </source>
</evidence>
<evidence type="ECO:0000313" key="2">
    <source>
        <dbReference type="EMBL" id="KAL0581967.1"/>
    </source>
</evidence>
<protein>
    <submittedName>
        <fullName evidence="2">Uncharacterized protein</fullName>
    </submittedName>
</protein>
<evidence type="ECO:0000256" key="1">
    <source>
        <dbReference type="SAM" id="MobiDB-lite"/>
    </source>
</evidence>
<proteinExistence type="predicted"/>